<evidence type="ECO:0000256" key="2">
    <source>
        <dbReference type="ARBA" id="ARBA00022448"/>
    </source>
</evidence>
<evidence type="ECO:0000313" key="6">
    <source>
        <dbReference type="EMBL" id="RFT05917.1"/>
    </source>
</evidence>
<dbReference type="GO" id="GO:0016887">
    <property type="term" value="F:ATP hydrolysis activity"/>
    <property type="evidence" value="ECO:0007669"/>
    <property type="project" value="InterPro"/>
</dbReference>
<dbReference type="PROSITE" id="PS50893">
    <property type="entry name" value="ABC_TRANSPORTER_2"/>
    <property type="match status" value="1"/>
</dbReference>
<evidence type="ECO:0000256" key="4">
    <source>
        <dbReference type="ARBA" id="ARBA00022840"/>
    </source>
</evidence>
<proteinExistence type="inferred from homology"/>
<dbReference type="OrthoDB" id="9775135at2"/>
<reference evidence="6 7" key="1">
    <citation type="submission" date="2018-07" db="EMBL/GenBank/DDBJ databases">
        <title>GABA Modulating Bacteria of the Human Gut Microbiota.</title>
        <authorList>
            <person name="Strandwitz P."/>
            <person name="Kim K.H."/>
            <person name="Terekhova D."/>
            <person name="Liu J.K."/>
            <person name="Sharma A."/>
            <person name="Levering J."/>
            <person name="Mcdonald D."/>
            <person name="Dietrich D."/>
            <person name="Ramadhar T.R."/>
            <person name="Lekbua A."/>
            <person name="Mroue N."/>
            <person name="Liston C."/>
            <person name="Stewart E.J."/>
            <person name="Dubin M.J."/>
            <person name="Zengler K."/>
            <person name="Knight R."/>
            <person name="Gilbert J.A."/>
            <person name="Clardy J."/>
            <person name="Lewis K."/>
        </authorList>
    </citation>
    <scope>NUCLEOTIDE SEQUENCE [LARGE SCALE GENOMIC DNA]</scope>
    <source>
        <strain evidence="6 7">KLE1738</strain>
    </source>
</reference>
<evidence type="ECO:0000256" key="3">
    <source>
        <dbReference type="ARBA" id="ARBA00022741"/>
    </source>
</evidence>
<dbReference type="InterPro" id="IPR003593">
    <property type="entry name" value="AAA+_ATPase"/>
</dbReference>
<protein>
    <submittedName>
        <fullName evidence="6">ABC transporter ATP-binding protein</fullName>
    </submittedName>
</protein>
<dbReference type="Pfam" id="PF00005">
    <property type="entry name" value="ABC_tran"/>
    <property type="match status" value="1"/>
</dbReference>
<keyword evidence="3" id="KW-0547">Nucleotide-binding</keyword>
<accession>A0A3E2B1N5</accession>
<comment type="caution">
    <text evidence="6">The sequence shown here is derived from an EMBL/GenBank/DDBJ whole genome shotgun (WGS) entry which is preliminary data.</text>
</comment>
<evidence type="ECO:0000256" key="1">
    <source>
        <dbReference type="ARBA" id="ARBA00005417"/>
    </source>
</evidence>
<dbReference type="PANTHER" id="PTHR43335">
    <property type="entry name" value="ABC TRANSPORTER, ATP-BINDING PROTEIN"/>
    <property type="match status" value="1"/>
</dbReference>
<comment type="similarity">
    <text evidence="1">Belongs to the ABC transporter superfamily.</text>
</comment>
<evidence type="ECO:0000259" key="5">
    <source>
        <dbReference type="PROSITE" id="PS50893"/>
    </source>
</evidence>
<dbReference type="AlphaFoldDB" id="A0A3E2B1N5"/>
<dbReference type="SMART" id="SM00382">
    <property type="entry name" value="AAA"/>
    <property type="match status" value="1"/>
</dbReference>
<dbReference type="CDD" id="cd03230">
    <property type="entry name" value="ABC_DR_subfamily_A"/>
    <property type="match status" value="1"/>
</dbReference>
<keyword evidence="7" id="KW-1185">Reference proteome</keyword>
<dbReference type="Gene3D" id="3.40.50.300">
    <property type="entry name" value="P-loop containing nucleotide triphosphate hydrolases"/>
    <property type="match status" value="1"/>
</dbReference>
<evidence type="ECO:0000313" key="7">
    <source>
        <dbReference type="Proteomes" id="UP000260649"/>
    </source>
</evidence>
<name>A0A3E2B1N5_9FIRM</name>
<dbReference type="Proteomes" id="UP000260649">
    <property type="component" value="Unassembled WGS sequence"/>
</dbReference>
<sequence length="329" mass="35886">MIEVKNLTKRYGSHTAVSNLSFHIETGQIYGFLGPNGAGKSTTMNIMTGCLAATEGEVTVGGYDIFEDAAQAKRRIGYLPERPPLYLDRTPLEYLAFVGQAKGLTGSALEEQMRRVMAVTQIESVSNRLIKNLSKGYQQRVGIAQALLGDPEVVILDEPTVGLDPKQIMEIRALIQSLGKDHTVILSSHILSEVQAVCQTILILSKGRLVACDTPENLEKRFAGTTTVELTAEATAEEVRAILAPLDHILEVTTREEPRGRCGVVLETDGEDALCREIFFAFSRAQKALLRMTTAQTSLEEIFLELTAEAPVVQLPGEGQRQDGEEAEG</sequence>
<keyword evidence="2" id="KW-0813">Transport</keyword>
<dbReference type="EMBL" id="QQRQ01000022">
    <property type="protein sequence ID" value="RFT05917.1"/>
    <property type="molecule type" value="Genomic_DNA"/>
</dbReference>
<dbReference type="InterPro" id="IPR003439">
    <property type="entry name" value="ABC_transporter-like_ATP-bd"/>
</dbReference>
<gene>
    <name evidence="6" type="ORF">DV520_10050</name>
</gene>
<dbReference type="InterPro" id="IPR027417">
    <property type="entry name" value="P-loop_NTPase"/>
</dbReference>
<dbReference type="SUPFAM" id="SSF52540">
    <property type="entry name" value="P-loop containing nucleoside triphosphate hydrolases"/>
    <property type="match status" value="1"/>
</dbReference>
<feature type="domain" description="ABC transporter" evidence="5">
    <location>
        <begin position="2"/>
        <end position="231"/>
    </location>
</feature>
<dbReference type="PANTHER" id="PTHR43335:SF4">
    <property type="entry name" value="ABC TRANSPORTER, ATP-BINDING PROTEIN"/>
    <property type="match status" value="1"/>
</dbReference>
<keyword evidence="4 6" id="KW-0067">ATP-binding</keyword>
<organism evidence="6 7">
    <name type="scientific">Evtepia gabavorous</name>
    <dbReference type="NCBI Taxonomy" id="2211183"/>
    <lineage>
        <taxon>Bacteria</taxon>
        <taxon>Bacillati</taxon>
        <taxon>Bacillota</taxon>
        <taxon>Clostridia</taxon>
        <taxon>Eubacteriales</taxon>
        <taxon>Evtepia</taxon>
    </lineage>
</organism>
<dbReference type="GO" id="GO:0005524">
    <property type="term" value="F:ATP binding"/>
    <property type="evidence" value="ECO:0007669"/>
    <property type="project" value="UniProtKB-KW"/>
</dbReference>